<accession>A0A7W8DS64</accession>
<comment type="caution">
    <text evidence="7">The sequence shown here is derived from an EMBL/GenBank/DDBJ whole genome shotgun (WGS) entry which is preliminary data.</text>
</comment>
<evidence type="ECO:0000256" key="4">
    <source>
        <dbReference type="ARBA" id="ARBA00022837"/>
    </source>
</evidence>
<evidence type="ECO:0000256" key="3">
    <source>
        <dbReference type="ARBA" id="ARBA00022801"/>
    </source>
</evidence>
<evidence type="ECO:0000256" key="1">
    <source>
        <dbReference type="ARBA" id="ARBA00008779"/>
    </source>
</evidence>
<dbReference type="Proteomes" id="UP000534294">
    <property type="component" value="Unassembled WGS sequence"/>
</dbReference>
<keyword evidence="4" id="KW-0106">Calcium</keyword>
<evidence type="ECO:0000259" key="6">
    <source>
        <dbReference type="Pfam" id="PF00884"/>
    </source>
</evidence>
<dbReference type="GO" id="GO:0046872">
    <property type="term" value="F:metal ion binding"/>
    <property type="evidence" value="ECO:0007669"/>
    <property type="project" value="UniProtKB-KW"/>
</dbReference>
<feature type="chain" id="PRO_5030803151" evidence="5">
    <location>
        <begin position="19"/>
        <end position="447"/>
    </location>
</feature>
<dbReference type="EMBL" id="JACHIF010000011">
    <property type="protein sequence ID" value="MBB5039980.1"/>
    <property type="molecule type" value="Genomic_DNA"/>
</dbReference>
<dbReference type="PANTHER" id="PTHR42693">
    <property type="entry name" value="ARYLSULFATASE FAMILY MEMBER"/>
    <property type="match status" value="1"/>
</dbReference>
<reference evidence="7 8" key="1">
    <citation type="submission" date="2020-08" db="EMBL/GenBank/DDBJ databases">
        <title>Genomic Encyclopedia of Type Strains, Phase IV (KMG-IV): sequencing the most valuable type-strain genomes for metagenomic binning, comparative biology and taxonomic classification.</title>
        <authorList>
            <person name="Goeker M."/>
        </authorList>
    </citation>
    <scope>NUCLEOTIDE SEQUENCE [LARGE SCALE GENOMIC DNA]</scope>
    <source>
        <strain evidence="7 8">DSM 12251</strain>
    </source>
</reference>
<dbReference type="GO" id="GO:0004065">
    <property type="term" value="F:arylsulfatase activity"/>
    <property type="evidence" value="ECO:0007669"/>
    <property type="project" value="TreeGrafter"/>
</dbReference>
<dbReference type="InterPro" id="IPR024607">
    <property type="entry name" value="Sulfatase_CS"/>
</dbReference>
<evidence type="ECO:0000313" key="8">
    <source>
        <dbReference type="Proteomes" id="UP000534294"/>
    </source>
</evidence>
<evidence type="ECO:0000313" key="7">
    <source>
        <dbReference type="EMBL" id="MBB5039980.1"/>
    </source>
</evidence>
<feature type="signal peptide" evidence="5">
    <location>
        <begin position="1"/>
        <end position="18"/>
    </location>
</feature>
<feature type="domain" description="Sulfatase N-terminal" evidence="6">
    <location>
        <begin position="21"/>
        <end position="331"/>
    </location>
</feature>
<gene>
    <name evidence="7" type="ORF">HNQ64_004259</name>
</gene>
<dbReference type="Gene3D" id="3.40.720.10">
    <property type="entry name" value="Alkaline Phosphatase, subunit A"/>
    <property type="match status" value="1"/>
</dbReference>
<dbReference type="InterPro" id="IPR017850">
    <property type="entry name" value="Alkaline_phosphatase_core_sf"/>
</dbReference>
<dbReference type="Gene3D" id="3.30.1120.10">
    <property type="match status" value="1"/>
</dbReference>
<organism evidence="7 8">
    <name type="scientific">Prosthecobacter dejongeii</name>
    <dbReference type="NCBI Taxonomy" id="48465"/>
    <lineage>
        <taxon>Bacteria</taxon>
        <taxon>Pseudomonadati</taxon>
        <taxon>Verrucomicrobiota</taxon>
        <taxon>Verrucomicrobiia</taxon>
        <taxon>Verrucomicrobiales</taxon>
        <taxon>Verrucomicrobiaceae</taxon>
        <taxon>Prosthecobacter</taxon>
    </lineage>
</organism>
<dbReference type="InterPro" id="IPR000917">
    <property type="entry name" value="Sulfatase_N"/>
</dbReference>
<evidence type="ECO:0000256" key="5">
    <source>
        <dbReference type="SAM" id="SignalP"/>
    </source>
</evidence>
<sequence length="447" mass="49894">MKYVILILGLFLSLFGQAAPPHVVFVLVDDFGWGDPATFGGKIPTPHLDRLAREGMQFRQFYVASPICSASRCGAITGQYPARWHITSYLQSREGNRACEQVDYLAPSAPSLPRLFSKAGYATAHIGKWHLGGGRDVTDAPKFAAYGYDLGLGTYESPEPAAALGIKSMPWTMEREPQQVARHERTRWMVDETLAFLKAKSAKPCFVNLWLDDTHTPFRPMEGADEREPLEKFRAVLTETDRQLGRLMEGLRELGLEKDTLILLAGDNGPEPSFDRSRTGGLRGMKWSLYEGGIRTPLIMRWPGVVPAGQVDEQTVVSAMDLFPTLATLAGLPLPEGYISDGEDMTTAFKGTPRERGRPLFWEYGRKPALKGQGIRTFPYPKEAGAKSPNVGVREGPWKLLVNADGREMELYHLIIDPKETTNLTEREPEQAARLKQMALKWRAEME</sequence>
<keyword evidence="3" id="KW-0378">Hydrolase</keyword>
<evidence type="ECO:0000256" key="2">
    <source>
        <dbReference type="ARBA" id="ARBA00022723"/>
    </source>
</evidence>
<name>A0A7W8DS64_9BACT</name>
<keyword evidence="5" id="KW-0732">Signal</keyword>
<proteinExistence type="inferred from homology"/>
<dbReference type="PROSITE" id="PS00149">
    <property type="entry name" value="SULFATASE_2"/>
    <property type="match status" value="1"/>
</dbReference>
<dbReference type="AlphaFoldDB" id="A0A7W8DS64"/>
<protein>
    <submittedName>
        <fullName evidence="7">Arylsulfatase A-like enzyme</fullName>
    </submittedName>
</protein>
<dbReference type="PANTHER" id="PTHR42693:SF33">
    <property type="entry name" value="ARYLSULFATASE"/>
    <property type="match status" value="1"/>
</dbReference>
<keyword evidence="8" id="KW-1185">Reference proteome</keyword>
<dbReference type="Pfam" id="PF00884">
    <property type="entry name" value="Sulfatase"/>
    <property type="match status" value="1"/>
</dbReference>
<comment type="similarity">
    <text evidence="1">Belongs to the sulfatase family.</text>
</comment>
<dbReference type="InterPro" id="IPR050738">
    <property type="entry name" value="Sulfatase"/>
</dbReference>
<dbReference type="SUPFAM" id="SSF53649">
    <property type="entry name" value="Alkaline phosphatase-like"/>
    <property type="match status" value="1"/>
</dbReference>
<dbReference type="RefSeq" id="WP_184212271.1">
    <property type="nucleotide sequence ID" value="NZ_JACHIF010000011.1"/>
</dbReference>
<keyword evidence="2" id="KW-0479">Metal-binding</keyword>